<reference evidence="1 2" key="1">
    <citation type="submission" date="2021-05" db="EMBL/GenBank/DDBJ databases">
        <title>Complete Genome Sequence of Latilactobacillus sp. Strain WDN19, a High D-Aspartate-producing Lactic Acid Bacterium Isolated from a Japanese Pickle.</title>
        <authorList>
            <person name="Kajitani K."/>
            <person name="Takahashi S."/>
        </authorList>
    </citation>
    <scope>NUCLEOTIDE SEQUENCE [LARGE SCALE GENOMIC DNA]</scope>
    <source>
        <strain evidence="1 2">WDN19</strain>
    </source>
</reference>
<sequence>MQVIEIEELGLFVELEKSTINIVGTEHFGLEFQNEILAGIWFQTLLDLVETLPEFTL</sequence>
<proteinExistence type="predicted"/>
<gene>
    <name evidence="1" type="ORF">LTWDN19_19100</name>
</gene>
<name>A0ABM7QWP9_LATCU</name>
<dbReference type="RefSeq" id="WP_215499279.1">
    <property type="nucleotide sequence ID" value="NZ_AP024685.1"/>
</dbReference>
<protein>
    <submittedName>
        <fullName evidence="1">Uncharacterized protein</fullName>
    </submittedName>
</protein>
<dbReference type="EMBL" id="AP024685">
    <property type="protein sequence ID" value="BCX31343.1"/>
    <property type="molecule type" value="Genomic_DNA"/>
</dbReference>
<organism evidence="1 2">
    <name type="scientific">Latilactobacillus curvatus</name>
    <name type="common">Lactobacillus curvatus</name>
    <dbReference type="NCBI Taxonomy" id="28038"/>
    <lineage>
        <taxon>Bacteria</taxon>
        <taxon>Bacillati</taxon>
        <taxon>Bacillota</taxon>
        <taxon>Bacilli</taxon>
        <taxon>Lactobacillales</taxon>
        <taxon>Lactobacillaceae</taxon>
        <taxon>Latilactobacillus</taxon>
    </lineage>
</organism>
<dbReference type="Proteomes" id="UP000825100">
    <property type="component" value="Chromosome"/>
</dbReference>
<evidence type="ECO:0000313" key="1">
    <source>
        <dbReference type="EMBL" id="BCX31343.1"/>
    </source>
</evidence>
<accession>A0ABM7QWP9</accession>
<evidence type="ECO:0000313" key="2">
    <source>
        <dbReference type="Proteomes" id="UP000825100"/>
    </source>
</evidence>
<keyword evidence="2" id="KW-1185">Reference proteome</keyword>